<dbReference type="AlphaFoldDB" id="A0A7W2TXN2"/>
<gene>
    <name evidence="1" type="ORF">H2508_12045</name>
</gene>
<dbReference type="RefSeq" id="WP_182173974.1">
    <property type="nucleotide sequence ID" value="NZ_JACFXU010000017.1"/>
</dbReference>
<dbReference type="SUPFAM" id="SSF52540">
    <property type="entry name" value="P-loop containing nucleoside triphosphate hydrolases"/>
    <property type="match status" value="1"/>
</dbReference>
<keyword evidence="1" id="KW-0808">Transferase</keyword>
<organism evidence="1 2">
    <name type="scientific">Sediminihaliea albiluteola</name>
    <dbReference type="NCBI Taxonomy" id="2758564"/>
    <lineage>
        <taxon>Bacteria</taxon>
        <taxon>Pseudomonadati</taxon>
        <taxon>Pseudomonadota</taxon>
        <taxon>Gammaproteobacteria</taxon>
        <taxon>Cellvibrionales</taxon>
        <taxon>Halieaceae</taxon>
        <taxon>Sediminihaliea</taxon>
    </lineage>
</organism>
<accession>A0A7W2TXN2</accession>
<dbReference type="Pfam" id="PF13469">
    <property type="entry name" value="Sulfotransfer_3"/>
    <property type="match status" value="1"/>
</dbReference>
<evidence type="ECO:0000313" key="1">
    <source>
        <dbReference type="EMBL" id="MBA6413843.1"/>
    </source>
</evidence>
<evidence type="ECO:0000313" key="2">
    <source>
        <dbReference type="Proteomes" id="UP000539350"/>
    </source>
</evidence>
<keyword evidence="2" id="KW-1185">Reference proteome</keyword>
<reference evidence="1 2" key="1">
    <citation type="submission" date="2020-07" db="EMBL/GenBank/DDBJ databases">
        <title>Halieaceae bacterium, F7430, whole genome shotgun sequencing project.</title>
        <authorList>
            <person name="Jiang S."/>
            <person name="Liu Z.W."/>
            <person name="Du Z.J."/>
        </authorList>
    </citation>
    <scope>NUCLEOTIDE SEQUENCE [LARGE SCALE GENOMIC DNA]</scope>
    <source>
        <strain evidence="1 2">F7430</strain>
    </source>
</reference>
<proteinExistence type="predicted"/>
<dbReference type="GO" id="GO:0016740">
    <property type="term" value="F:transferase activity"/>
    <property type="evidence" value="ECO:0007669"/>
    <property type="project" value="UniProtKB-KW"/>
</dbReference>
<name>A0A7W2TXN2_9GAMM</name>
<protein>
    <submittedName>
        <fullName evidence="1">Sulfotransferase</fullName>
    </submittedName>
</protein>
<dbReference type="Gene3D" id="3.40.50.300">
    <property type="entry name" value="P-loop containing nucleotide triphosphate hydrolases"/>
    <property type="match status" value="1"/>
</dbReference>
<dbReference type="Proteomes" id="UP000539350">
    <property type="component" value="Unassembled WGS sequence"/>
</dbReference>
<sequence>MKRLHIVGCPRSGTTLLMELISTCFDSDGFCSHESSIFAPPSVPDAELYFSKQPNDIKQLQHIFFRDPQLYVIYMGRDPRAVITSKHRESPDQYFCNYRVWRECDLAAQAYDQHARFLRLRYEDLVADPDAIQATIAAHFPFLQQRHRFSEYHQHAAPSADSQRAMNGLRAVNPESLNKWRSHLPRIAEQLQRHPRLAEDLVRLGYEPDHSWLEELEGVQAIALPCRYPERKAHLKEAERRVRVWLKSRTYLKQRLA</sequence>
<dbReference type="InterPro" id="IPR027417">
    <property type="entry name" value="P-loop_NTPase"/>
</dbReference>
<dbReference type="EMBL" id="JACFXU010000017">
    <property type="protein sequence ID" value="MBA6413843.1"/>
    <property type="molecule type" value="Genomic_DNA"/>
</dbReference>
<comment type="caution">
    <text evidence="1">The sequence shown here is derived from an EMBL/GenBank/DDBJ whole genome shotgun (WGS) entry which is preliminary data.</text>
</comment>